<evidence type="ECO:0000313" key="3">
    <source>
        <dbReference type="EMBL" id="GLK52682.1"/>
    </source>
</evidence>
<dbReference type="SUPFAM" id="SSF158544">
    <property type="entry name" value="GspK insert domain-like"/>
    <property type="match status" value="1"/>
</dbReference>
<dbReference type="Proteomes" id="UP001143486">
    <property type="component" value="Unassembled WGS sequence"/>
</dbReference>
<keyword evidence="1" id="KW-0812">Transmembrane</keyword>
<dbReference type="InterPro" id="IPR049031">
    <property type="entry name" value="T2SSK_SAM-like_1st"/>
</dbReference>
<evidence type="ECO:0000259" key="2">
    <source>
        <dbReference type="Pfam" id="PF21687"/>
    </source>
</evidence>
<keyword evidence="4" id="KW-1185">Reference proteome</keyword>
<evidence type="ECO:0000256" key="1">
    <source>
        <dbReference type="SAM" id="Phobius"/>
    </source>
</evidence>
<proteinExistence type="predicted"/>
<gene>
    <name evidence="3" type="ORF">GCM10017621_21900</name>
</gene>
<feature type="domain" description="T2SS protein K first SAM-like" evidence="2">
    <location>
        <begin position="142"/>
        <end position="206"/>
    </location>
</feature>
<keyword evidence="1" id="KW-1133">Transmembrane helix</keyword>
<accession>A0A9W6ILU1</accession>
<comment type="caution">
    <text evidence="3">The sequence shown here is derived from an EMBL/GenBank/DDBJ whole genome shotgun (WGS) entry which is preliminary data.</text>
</comment>
<reference evidence="3" key="2">
    <citation type="submission" date="2023-01" db="EMBL/GenBank/DDBJ databases">
        <authorList>
            <person name="Sun Q."/>
            <person name="Evtushenko L."/>
        </authorList>
    </citation>
    <scope>NUCLEOTIDE SEQUENCE</scope>
    <source>
        <strain evidence="3">VKM B-1513</strain>
    </source>
</reference>
<name>A0A9W6ILU1_9PROT</name>
<sequence length="347" mass="37965">MTIRCGYTTALRDGYAFPMALAAIVVVSLIIGVAAVQVQRGMESYARQEEDFDRNVLAISADQTFLYHALTSPMASRGVEIGGLSATDRLIGRTVADPESVTLLRANGEPRLYAGDMVVRYLDQQSFFNAAVLGIEGRDARMTALGIPEIRQAALGAALADYQDDDDLRRPGGAERAAYADPDMPPNRPLISPLEICQVAGWAREDICTDHNRLLLLTMNRGTRQINARLAGMPMLRLLTGTVEDAEEAAQDYRDGFLVDFAGIDWPELDPMTDILSAPTSATGQFAVIVHDRPARHAWISVYTLTPESVRAPFSLAYRYRIGGEYVRDVLGMTADESIQPLPEAGR</sequence>
<dbReference type="Gene3D" id="1.10.40.60">
    <property type="entry name" value="EpsJ-like"/>
    <property type="match status" value="1"/>
</dbReference>
<evidence type="ECO:0000313" key="4">
    <source>
        <dbReference type="Proteomes" id="UP001143486"/>
    </source>
</evidence>
<protein>
    <recommendedName>
        <fullName evidence="2">T2SS protein K first SAM-like domain-containing protein</fullName>
    </recommendedName>
</protein>
<dbReference type="AlphaFoldDB" id="A0A9W6ILU1"/>
<dbReference type="Pfam" id="PF21687">
    <property type="entry name" value="T2SSK_1st"/>
    <property type="match status" value="1"/>
</dbReference>
<feature type="transmembrane region" description="Helical" evidence="1">
    <location>
        <begin position="15"/>
        <end position="38"/>
    </location>
</feature>
<reference evidence="3" key="1">
    <citation type="journal article" date="2014" name="Int. J. Syst. Evol. Microbiol.">
        <title>Complete genome sequence of Corynebacterium casei LMG S-19264T (=DSM 44701T), isolated from a smear-ripened cheese.</title>
        <authorList>
            <consortium name="US DOE Joint Genome Institute (JGI-PGF)"/>
            <person name="Walter F."/>
            <person name="Albersmeier A."/>
            <person name="Kalinowski J."/>
            <person name="Ruckert C."/>
        </authorList>
    </citation>
    <scope>NUCLEOTIDE SEQUENCE</scope>
    <source>
        <strain evidence="3">VKM B-1513</strain>
    </source>
</reference>
<keyword evidence="1" id="KW-0472">Membrane</keyword>
<dbReference type="InterPro" id="IPR038072">
    <property type="entry name" value="GspK_central_sf"/>
</dbReference>
<dbReference type="EMBL" id="BSFE01000005">
    <property type="protein sequence ID" value="GLK52682.1"/>
    <property type="molecule type" value="Genomic_DNA"/>
</dbReference>
<organism evidence="3 4">
    <name type="scientific">Maricaulis virginensis</name>
    <dbReference type="NCBI Taxonomy" id="144022"/>
    <lineage>
        <taxon>Bacteria</taxon>
        <taxon>Pseudomonadati</taxon>
        <taxon>Pseudomonadota</taxon>
        <taxon>Alphaproteobacteria</taxon>
        <taxon>Maricaulales</taxon>
        <taxon>Maricaulaceae</taxon>
        <taxon>Maricaulis</taxon>
    </lineage>
</organism>